<evidence type="ECO:0000313" key="1">
    <source>
        <dbReference type="EMBL" id="MEU1954037.1"/>
    </source>
</evidence>
<dbReference type="Proteomes" id="UP001550628">
    <property type="component" value="Unassembled WGS sequence"/>
</dbReference>
<gene>
    <name evidence="1" type="ORF">ABZ510_19500</name>
</gene>
<sequence length="147" mass="15766">MKLIVLAADSAQMSADGKLHALGLGTIAYPTPTPPMSLIVMVEFEASDTAREGVSLVGELRSQQSGEQLTLGDDGETVGFDEALDGIKGRGRGRATALFNFNGGMPVEPGGYYWHVRIRGTDLVEEVPVRFLEQSHDQEESTGEQDA</sequence>
<evidence type="ECO:0000313" key="2">
    <source>
        <dbReference type="Proteomes" id="UP001550628"/>
    </source>
</evidence>
<name>A0ABV2WT09_9NOCA</name>
<organism evidence="1 2">
    <name type="scientific">Nocardia rhamnosiphila</name>
    <dbReference type="NCBI Taxonomy" id="426716"/>
    <lineage>
        <taxon>Bacteria</taxon>
        <taxon>Bacillati</taxon>
        <taxon>Actinomycetota</taxon>
        <taxon>Actinomycetes</taxon>
        <taxon>Mycobacteriales</taxon>
        <taxon>Nocardiaceae</taxon>
        <taxon>Nocardia</taxon>
    </lineage>
</organism>
<dbReference type="EMBL" id="JBEYBF010000013">
    <property type="protein sequence ID" value="MEU1954037.1"/>
    <property type="molecule type" value="Genomic_DNA"/>
</dbReference>
<keyword evidence="2" id="KW-1185">Reference proteome</keyword>
<reference evidence="1 2" key="1">
    <citation type="submission" date="2024-06" db="EMBL/GenBank/DDBJ databases">
        <title>The Natural Products Discovery Center: Release of the First 8490 Sequenced Strains for Exploring Actinobacteria Biosynthetic Diversity.</title>
        <authorList>
            <person name="Kalkreuter E."/>
            <person name="Kautsar S.A."/>
            <person name="Yang D."/>
            <person name="Bader C.D."/>
            <person name="Teijaro C.N."/>
            <person name="Fluegel L."/>
            <person name="Davis C.M."/>
            <person name="Simpson J.R."/>
            <person name="Lauterbach L."/>
            <person name="Steele A.D."/>
            <person name="Gui C."/>
            <person name="Meng S."/>
            <person name="Li G."/>
            <person name="Viehrig K."/>
            <person name="Ye F."/>
            <person name="Su P."/>
            <person name="Kiefer A.F."/>
            <person name="Nichols A."/>
            <person name="Cepeda A.J."/>
            <person name="Yan W."/>
            <person name="Fan B."/>
            <person name="Jiang Y."/>
            <person name="Adhikari A."/>
            <person name="Zheng C.-J."/>
            <person name="Schuster L."/>
            <person name="Cowan T.M."/>
            <person name="Smanski M.J."/>
            <person name="Chevrette M.G."/>
            <person name="De Carvalho L.P.S."/>
            <person name="Shen B."/>
        </authorList>
    </citation>
    <scope>NUCLEOTIDE SEQUENCE [LARGE SCALE GENOMIC DNA]</scope>
    <source>
        <strain evidence="1 2">NPDC019708</strain>
    </source>
</reference>
<comment type="caution">
    <text evidence="1">The sequence shown here is derived from an EMBL/GenBank/DDBJ whole genome shotgun (WGS) entry which is preliminary data.</text>
</comment>
<dbReference type="RefSeq" id="WP_356954142.1">
    <property type="nucleotide sequence ID" value="NZ_JBEYBD010000001.1"/>
</dbReference>
<proteinExistence type="predicted"/>
<protein>
    <submittedName>
        <fullName evidence="1">Uncharacterized protein</fullName>
    </submittedName>
</protein>
<accession>A0ABV2WT09</accession>